<dbReference type="InterPro" id="IPR027291">
    <property type="entry name" value="Glyco_hydro_38_N_sf"/>
</dbReference>
<dbReference type="InterPro" id="IPR011013">
    <property type="entry name" value="Gal_mutarotase_sf_dom"/>
</dbReference>
<feature type="domain" description="Glycoside hydrolase family 38 central" evidence="5">
    <location>
        <begin position="434"/>
        <end position="504"/>
    </location>
</feature>
<keyword evidence="4" id="KW-0326">Glycosidase</keyword>
<organism evidence="6 7">
    <name type="scientific">Allonocardiopsis opalescens</name>
    <dbReference type="NCBI Taxonomy" id="1144618"/>
    <lineage>
        <taxon>Bacteria</taxon>
        <taxon>Bacillati</taxon>
        <taxon>Actinomycetota</taxon>
        <taxon>Actinomycetes</taxon>
        <taxon>Streptosporangiales</taxon>
        <taxon>Allonocardiopsis</taxon>
    </lineage>
</organism>
<gene>
    <name evidence="6" type="ORF">CLV72_11086</name>
</gene>
<dbReference type="GO" id="GO:0030246">
    <property type="term" value="F:carbohydrate binding"/>
    <property type="evidence" value="ECO:0007669"/>
    <property type="project" value="InterPro"/>
</dbReference>
<sequence length="1450" mass="152801">MTAPQPLAQQPPVREVTSTDLFVGPPDRPLQLMRMTLAAALTRGRAAPAQVAVSVEGPGVRTPEPATVAGVAPGARPVLEVAVEVAGPHTDGDLRPVTVTVDVEGPDGPLRAAARADLIVAEPGWTVFMVPHFHYDPVWWNPQGAAVESWYANPAAEEFRPAQARTAFDLLRAHLDRADADPDYRFVLAEADYLKPGYDAHPQLRPRLRRLLREGRLELVGGYNEPATNLIGLEAAARNLVYGLAYQREVLGGDPRTAWQLDVFGHDPAYPALAAAAGLGSAALARGPFHAWGPRLTVGDNRRMPFPLEFEWIAPGGRSVLASYLANHYAAGWDLERAETLPGARQIAYRLFRELKPVAATRNVLLPVGADHVLPSRWCTQVQRSWNARYTWPRFEVALPRAYLAAVRAELRGRGAAPSPQSRDLNPVYTGKDVSRIDAKQAQHAAEHALLAAERLAALAWLDGHRHPSHALDEAWRQLLFTSHHDAVGGTGSDQVHADLLGSWRRAAELAERVTGDALAALAAPPGGQAAHPDGAPDPADGGQVLVANVLGTPRGGLVRVRAAFAEPGPARVTVTADGRRPLPALAEPVRRHRGGGLAEVDLVFAARGLPALGTRAYRLHPHPAGAPARAPALGWVPVPGRTAAGAHFAVTADPDRGGGLTSIVDRAHRRELLRPGGVGNEPVLYPEYPGQADYGEGPWHLLPRGVAAGGARSPATVRAERSPLGARLVSRLRLGPLRLQQEVVVWDAEPRVDFTTHVDGAMDPDHLLRVRFPFDLPGALPVQRTAAAVLGRPFGYPGADSAEHPWTLDAPAQGWTGLSSAVRVRLLDAGGAVRAVQAVGVAEVVAPPGHDDAVRDLVARLADQGVTATATRPDGPRHGSLDLDSNLPDVRVVLGGPLDNAFAARVAATLPDPRALEAQLAVTGRAWLPAARRRADAFAPGQGAAGVDVRGPRDLPVLVVGGDDLDAAAGSLAADLADAEVVIAQPDTWDAGLEPFTDHSVALVAAGTPGSVVDLSGALYLSLLRSPSGWPGGLWLADAPQPPRALPDGSPLASGRWSHSFRYSLLSGAGDWRRAGFSAAADRIRLPPAARQVRSSAAHPGDRLRVEPATVAVSALKPATAPWGDGGTDPRGLVVRLVETAGLPVRARLACAWPLRAAVRCDLLEEPLPGGELAVAAAGPGSAVEVELAAGEVLTLRLDLAAERPAEPAPPPPEPPAEVYTRYWLHNTGAAPYGGLPTAVHVSRPERPAEPGRPLELTVTVATSTLPERGELRLEAPPGFGAEPLADTRFALGPHSHHTVPVRLFADGAPPGRHYLAASITDRLGQRLFDVAAVDVGGTHPGPPLEAELRGGPLRLRPGGRGLLAVTLTNPGSVPLPAVVRVVAPFAAWELVGPHEHALTVPAGDKRDGEFAVALPASARPGARWWAMVKVMCAGTVHYTEAVAIEVAA</sequence>
<protein>
    <submittedName>
        <fullName evidence="6">Alpha-mannosidase</fullName>
    </submittedName>
</protein>
<dbReference type="Pfam" id="PF01074">
    <property type="entry name" value="Glyco_hydro_38N"/>
    <property type="match status" value="1"/>
</dbReference>
<keyword evidence="3" id="KW-0378">Hydrolase</keyword>
<dbReference type="Pfam" id="PF07748">
    <property type="entry name" value="Glyco_hydro_38C"/>
    <property type="match status" value="1"/>
</dbReference>
<dbReference type="SUPFAM" id="SSF88688">
    <property type="entry name" value="Families 57/38 glycoside transferase middle domain"/>
    <property type="match status" value="1"/>
</dbReference>
<dbReference type="SUPFAM" id="SSF88713">
    <property type="entry name" value="Glycoside hydrolase/deacetylase"/>
    <property type="match status" value="1"/>
</dbReference>
<dbReference type="Proteomes" id="UP000237846">
    <property type="component" value="Unassembled WGS sequence"/>
</dbReference>
<evidence type="ECO:0000313" key="6">
    <source>
        <dbReference type="EMBL" id="PRX92326.1"/>
    </source>
</evidence>
<evidence type="ECO:0000256" key="2">
    <source>
        <dbReference type="ARBA" id="ARBA00022723"/>
    </source>
</evidence>
<proteinExistence type="inferred from homology"/>
<dbReference type="InterPro" id="IPR011682">
    <property type="entry name" value="Glyco_hydro_38_C"/>
</dbReference>
<dbReference type="SUPFAM" id="SSF74650">
    <property type="entry name" value="Galactose mutarotase-like"/>
    <property type="match status" value="2"/>
</dbReference>
<dbReference type="InterPro" id="IPR015341">
    <property type="entry name" value="Glyco_hydro_38_cen"/>
</dbReference>
<dbReference type="Gene3D" id="3.20.110.10">
    <property type="entry name" value="Glycoside hydrolase 38, N terminal domain"/>
    <property type="match status" value="1"/>
</dbReference>
<evidence type="ECO:0000259" key="5">
    <source>
        <dbReference type="SMART" id="SM00872"/>
    </source>
</evidence>
<reference evidence="6 7" key="1">
    <citation type="submission" date="2018-03" db="EMBL/GenBank/DDBJ databases">
        <title>Genomic Encyclopedia of Archaeal and Bacterial Type Strains, Phase II (KMG-II): from individual species to whole genera.</title>
        <authorList>
            <person name="Goeker M."/>
        </authorList>
    </citation>
    <scope>NUCLEOTIDE SEQUENCE [LARGE SCALE GENOMIC DNA]</scope>
    <source>
        <strain evidence="6 7">DSM 45601</strain>
    </source>
</reference>
<dbReference type="EMBL" id="PVZC01000010">
    <property type="protein sequence ID" value="PRX92326.1"/>
    <property type="molecule type" value="Genomic_DNA"/>
</dbReference>
<dbReference type="InterPro" id="IPR037094">
    <property type="entry name" value="Glyco_hydro_38_cen_sf"/>
</dbReference>
<dbReference type="InterPro" id="IPR011330">
    <property type="entry name" value="Glyco_hydro/deAcase_b/a-brl"/>
</dbReference>
<dbReference type="RefSeq" id="WP_106252480.1">
    <property type="nucleotide sequence ID" value="NZ_PVZC01000010.1"/>
</dbReference>
<dbReference type="GO" id="GO:0004559">
    <property type="term" value="F:alpha-mannosidase activity"/>
    <property type="evidence" value="ECO:0007669"/>
    <property type="project" value="InterPro"/>
</dbReference>
<comment type="similarity">
    <text evidence="1">Belongs to the glycosyl hydrolase 38 family.</text>
</comment>
<dbReference type="GO" id="GO:0046872">
    <property type="term" value="F:metal ion binding"/>
    <property type="evidence" value="ECO:0007669"/>
    <property type="project" value="UniProtKB-KW"/>
</dbReference>
<dbReference type="Gene3D" id="1.20.1270.50">
    <property type="entry name" value="Glycoside hydrolase family 38, central domain"/>
    <property type="match status" value="1"/>
</dbReference>
<keyword evidence="2" id="KW-0479">Metal-binding</keyword>
<dbReference type="PANTHER" id="PTHR46017:SF1">
    <property type="entry name" value="ALPHA-MANNOSIDASE 2C1"/>
    <property type="match status" value="1"/>
</dbReference>
<dbReference type="SMART" id="SM00872">
    <property type="entry name" value="Alpha-mann_mid"/>
    <property type="match status" value="1"/>
</dbReference>
<dbReference type="GO" id="GO:0006013">
    <property type="term" value="P:mannose metabolic process"/>
    <property type="evidence" value="ECO:0007669"/>
    <property type="project" value="InterPro"/>
</dbReference>
<evidence type="ECO:0000313" key="7">
    <source>
        <dbReference type="Proteomes" id="UP000237846"/>
    </source>
</evidence>
<dbReference type="Pfam" id="PF17677">
    <property type="entry name" value="Glyco_hydro38C2"/>
    <property type="match status" value="1"/>
</dbReference>
<name>A0A2T0PUC2_9ACTN</name>
<dbReference type="Gene3D" id="2.70.98.30">
    <property type="entry name" value="Golgi alpha-mannosidase II, domain 4"/>
    <property type="match status" value="2"/>
</dbReference>
<dbReference type="PANTHER" id="PTHR46017">
    <property type="entry name" value="ALPHA-MANNOSIDASE 2C1"/>
    <property type="match status" value="1"/>
</dbReference>
<dbReference type="InterPro" id="IPR041147">
    <property type="entry name" value="GH38_C"/>
</dbReference>
<evidence type="ECO:0000256" key="3">
    <source>
        <dbReference type="ARBA" id="ARBA00022801"/>
    </source>
</evidence>
<comment type="caution">
    <text evidence="6">The sequence shown here is derived from an EMBL/GenBank/DDBJ whole genome shotgun (WGS) entry which is preliminary data.</text>
</comment>
<dbReference type="InterPro" id="IPR028995">
    <property type="entry name" value="Glyco_hydro_57/38_cen_sf"/>
</dbReference>
<dbReference type="Pfam" id="PF09261">
    <property type="entry name" value="Alpha-mann_mid"/>
    <property type="match status" value="1"/>
</dbReference>
<dbReference type="InterPro" id="IPR000602">
    <property type="entry name" value="Glyco_hydro_38_N"/>
</dbReference>
<dbReference type="GO" id="GO:0009313">
    <property type="term" value="P:oligosaccharide catabolic process"/>
    <property type="evidence" value="ECO:0007669"/>
    <property type="project" value="TreeGrafter"/>
</dbReference>
<accession>A0A2T0PUC2</accession>
<keyword evidence="7" id="KW-1185">Reference proteome</keyword>
<evidence type="ECO:0000256" key="4">
    <source>
        <dbReference type="ARBA" id="ARBA00023295"/>
    </source>
</evidence>
<evidence type="ECO:0000256" key="1">
    <source>
        <dbReference type="ARBA" id="ARBA00009792"/>
    </source>
</evidence>